<dbReference type="InterPro" id="IPR030392">
    <property type="entry name" value="S74_ICA"/>
</dbReference>
<sequence length="580" mass="61213">MTVLIANVATGTDSFGGWVTKTNLIATTITNKAVTVNSNAANGNAHVNGLLSANALFANSTFAIGKSSSNVTFSNTTLVIQTSGTANAVITASGMVIGGVVSYTSSLMKLGNTQIQSGNIISNVATFTNTVTVGNTLITRSSIYSDYANTKYFYASNNSTVGDLEANVYSDRWGLQIYDNPTGFLVQNSKMTATDLWIKNIHTGAIEADTITLKTGFTGNVSIVGDLNVFGNSHFIGQNNYFDHGLTSNGAINMIAPPAANSIMILRSDNYAGIHIIGDKQNTAGEPGGAFVTFSVDGLDPETSQTHSGMIGITQDAVDDVYNDTPNKITDSLPNAVVVGNRVIGKATQIVSNNKAMITLLSNENVGLGTNAPQDRLDLKNGAIRIGGSTSGYVRLQANAAAGGTTFTLPATPGVLNQVIGTDGSGVMSWINQWTPSINQDLVCRSLGVGVSAPGAGGVGQIRAINNITSYYSSDETLKTNVRPIPDALDKVMSINGVQFDWTEDYIESEGGEDGFFIRKHDVGVIAQEIEKVLPEVVIERDDGIKAVKYDRIVALLIEAVKELKEEVDSLKNCQCGKCQ</sequence>
<feature type="domain" description="Peptidase S74" evidence="3">
    <location>
        <begin position="474"/>
        <end position="575"/>
    </location>
</feature>
<accession>A0A6J7WT62</accession>
<dbReference type="EMBL" id="LR798287">
    <property type="protein sequence ID" value="CAB5221279.1"/>
    <property type="molecule type" value="Genomic_DNA"/>
</dbReference>
<dbReference type="Gene3D" id="1.10.10.10">
    <property type="entry name" value="Winged helix-like DNA-binding domain superfamily/Winged helix DNA-binding domain"/>
    <property type="match status" value="1"/>
</dbReference>
<keyword evidence="2" id="KW-0946">Virion</keyword>
<evidence type="ECO:0000256" key="2">
    <source>
        <dbReference type="ARBA" id="ARBA00022732"/>
    </source>
</evidence>
<comment type="subcellular location">
    <subcellularLocation>
        <location evidence="1">Virion</location>
    </subcellularLocation>
</comment>
<dbReference type="Pfam" id="PF13884">
    <property type="entry name" value="Peptidase_S74"/>
    <property type="match status" value="1"/>
</dbReference>
<evidence type="ECO:0000256" key="1">
    <source>
        <dbReference type="ARBA" id="ARBA00004328"/>
    </source>
</evidence>
<dbReference type="PROSITE" id="PS51688">
    <property type="entry name" value="ICA"/>
    <property type="match status" value="1"/>
</dbReference>
<keyword evidence="2" id="KW-1227">Viral tail protein</keyword>
<evidence type="ECO:0000313" key="4">
    <source>
        <dbReference type="EMBL" id="CAB5221279.1"/>
    </source>
</evidence>
<name>A0A6J7WT62_9CAUD</name>
<proteinExistence type="predicted"/>
<reference evidence="4" key="1">
    <citation type="submission" date="2020-05" db="EMBL/GenBank/DDBJ databases">
        <authorList>
            <person name="Chiriac C."/>
            <person name="Salcher M."/>
            <person name="Ghai R."/>
            <person name="Kavagutti S V."/>
        </authorList>
    </citation>
    <scope>NUCLEOTIDE SEQUENCE</scope>
</reference>
<protein>
    <submittedName>
        <fullName evidence="4">Intramolecular chaperone auto-processing domain containing protein</fullName>
    </submittedName>
</protein>
<dbReference type="GO" id="GO:0098015">
    <property type="term" value="C:virus tail"/>
    <property type="evidence" value="ECO:0007669"/>
    <property type="project" value="UniProtKB-KW"/>
</dbReference>
<organism evidence="4">
    <name type="scientific">uncultured Caudovirales phage</name>
    <dbReference type="NCBI Taxonomy" id="2100421"/>
    <lineage>
        <taxon>Viruses</taxon>
        <taxon>Duplodnaviria</taxon>
        <taxon>Heunggongvirae</taxon>
        <taxon>Uroviricota</taxon>
        <taxon>Caudoviricetes</taxon>
        <taxon>Peduoviridae</taxon>
        <taxon>Maltschvirus</taxon>
        <taxon>Maltschvirus maltsch</taxon>
    </lineage>
</organism>
<gene>
    <name evidence="4" type="ORF">UFOVP245_115</name>
</gene>
<dbReference type="InterPro" id="IPR036388">
    <property type="entry name" value="WH-like_DNA-bd_sf"/>
</dbReference>
<evidence type="ECO:0000259" key="3">
    <source>
        <dbReference type="PROSITE" id="PS51688"/>
    </source>
</evidence>